<keyword evidence="1" id="KW-0812">Transmembrane</keyword>
<dbReference type="InParanoid" id="A0A6J2Y7F8"/>
<feature type="transmembrane region" description="Helical" evidence="1">
    <location>
        <begin position="93"/>
        <end position="114"/>
    </location>
</feature>
<keyword evidence="2" id="KW-1185">Reference proteome</keyword>
<protein>
    <submittedName>
        <fullName evidence="3">Uncharacterized protein LOC115885110</fullName>
    </submittedName>
</protein>
<keyword evidence="1" id="KW-1133">Transmembrane helix</keyword>
<dbReference type="Proteomes" id="UP000504635">
    <property type="component" value="Unplaced"/>
</dbReference>
<dbReference type="KEGG" id="soy:115885110"/>
<dbReference type="GeneID" id="115885110"/>
<evidence type="ECO:0000256" key="1">
    <source>
        <dbReference type="SAM" id="Phobius"/>
    </source>
</evidence>
<proteinExistence type="predicted"/>
<feature type="transmembrane region" description="Helical" evidence="1">
    <location>
        <begin position="20"/>
        <end position="39"/>
    </location>
</feature>
<reference evidence="3" key="1">
    <citation type="submission" date="2025-08" db="UniProtKB">
        <authorList>
            <consortium name="RefSeq"/>
        </authorList>
    </citation>
    <scope>IDENTIFICATION</scope>
    <source>
        <tissue evidence="3">Gonads</tissue>
    </source>
</reference>
<organism evidence="2 3">
    <name type="scientific">Sitophilus oryzae</name>
    <name type="common">Rice weevil</name>
    <name type="synonym">Curculio oryzae</name>
    <dbReference type="NCBI Taxonomy" id="7048"/>
    <lineage>
        <taxon>Eukaryota</taxon>
        <taxon>Metazoa</taxon>
        <taxon>Ecdysozoa</taxon>
        <taxon>Arthropoda</taxon>
        <taxon>Hexapoda</taxon>
        <taxon>Insecta</taxon>
        <taxon>Pterygota</taxon>
        <taxon>Neoptera</taxon>
        <taxon>Endopterygota</taxon>
        <taxon>Coleoptera</taxon>
        <taxon>Polyphaga</taxon>
        <taxon>Cucujiformia</taxon>
        <taxon>Curculionidae</taxon>
        <taxon>Dryophthorinae</taxon>
        <taxon>Sitophilus</taxon>
    </lineage>
</organism>
<evidence type="ECO:0000313" key="3">
    <source>
        <dbReference type="RefSeq" id="XP_030759758.1"/>
    </source>
</evidence>
<dbReference type="AlphaFoldDB" id="A0A6J2Y7F8"/>
<keyword evidence="1" id="KW-0472">Membrane</keyword>
<evidence type="ECO:0000313" key="2">
    <source>
        <dbReference type="Proteomes" id="UP000504635"/>
    </source>
</evidence>
<sequence length="120" mass="14137">MVLLIAYSIALIYLYIKNQLVGSVVAMHFLMVLLITIIVPTSGQRSENQWHLYSEKLYSMPWYTWNTKNCNTLLLMMAKSKNDIIWSIINKTAINYDLLVGIWKIFYFFINALLKSKKFF</sequence>
<accession>A0A6J2Y7F8</accession>
<dbReference type="RefSeq" id="XP_030759758.1">
    <property type="nucleotide sequence ID" value="XM_030903898.1"/>
</dbReference>
<name>A0A6J2Y7F8_SITOR</name>
<gene>
    <name evidence="3" type="primary">LOC115885110</name>
</gene>